<dbReference type="InterPro" id="IPR048280">
    <property type="entry name" value="COX6B-like"/>
</dbReference>
<reference evidence="6" key="1">
    <citation type="submission" date="2023-03" db="EMBL/GenBank/DDBJ databases">
        <authorList>
            <person name="Steffen K."/>
            <person name="Cardenas P."/>
        </authorList>
    </citation>
    <scope>NUCLEOTIDE SEQUENCE</scope>
</reference>
<dbReference type="Pfam" id="PF02297">
    <property type="entry name" value="COX6B"/>
    <property type="match status" value="1"/>
</dbReference>
<sequence length="78" mass="9162">MTSEVKLETAKFDARFPNTNQTKNCWTNFRDYHRCVKARGEDYDPCQWFKKTYMSLCPAAWVEAWDEQVEAGTFAGKI</sequence>
<keyword evidence="7" id="KW-1185">Reference proteome</keyword>
<comment type="subcellular location">
    <subcellularLocation>
        <location evidence="1">Mitochondrion</location>
    </subcellularLocation>
</comment>
<dbReference type="PIRSF" id="PIRSF000278">
    <property type="entry name" value="Cyt_c_oxidase_6B"/>
    <property type="match status" value="1"/>
</dbReference>
<feature type="disulfide bond" evidence="5">
    <location>
        <begin position="25"/>
        <end position="57"/>
    </location>
</feature>
<dbReference type="InterPro" id="IPR003213">
    <property type="entry name" value="Cyt_c_oxidase_su6B"/>
</dbReference>
<feature type="disulfide bond" evidence="5">
    <location>
        <begin position="35"/>
        <end position="46"/>
    </location>
</feature>
<dbReference type="GO" id="GO:0005739">
    <property type="term" value="C:mitochondrion"/>
    <property type="evidence" value="ECO:0007669"/>
    <property type="project" value="UniProtKB-SubCell"/>
</dbReference>
<dbReference type="PROSITE" id="PS51808">
    <property type="entry name" value="CHCH"/>
    <property type="match status" value="1"/>
</dbReference>
<evidence type="ECO:0000256" key="4">
    <source>
        <dbReference type="PIRNR" id="PIRNR000278"/>
    </source>
</evidence>
<keyword evidence="2 4" id="KW-0496">Mitochondrion</keyword>
<keyword evidence="3 5" id="KW-1015">Disulfide bond</keyword>
<organism evidence="6 7">
    <name type="scientific">Geodia barretti</name>
    <name type="common">Barrett's horny sponge</name>
    <dbReference type="NCBI Taxonomy" id="519541"/>
    <lineage>
        <taxon>Eukaryota</taxon>
        <taxon>Metazoa</taxon>
        <taxon>Porifera</taxon>
        <taxon>Demospongiae</taxon>
        <taxon>Heteroscleromorpha</taxon>
        <taxon>Tetractinellida</taxon>
        <taxon>Astrophorina</taxon>
        <taxon>Geodiidae</taxon>
        <taxon>Geodia</taxon>
    </lineage>
</organism>
<dbReference type="FunFam" id="1.10.10.140:FF:000001">
    <property type="entry name" value="Cytochrome c oxidase subunit 6B1"/>
    <property type="match status" value="1"/>
</dbReference>
<evidence type="ECO:0000256" key="5">
    <source>
        <dbReference type="PIRSR" id="PIRSR000278-1"/>
    </source>
</evidence>
<dbReference type="EMBL" id="CASHTH010003476">
    <property type="protein sequence ID" value="CAI8045488.1"/>
    <property type="molecule type" value="Genomic_DNA"/>
</dbReference>
<evidence type="ECO:0000256" key="1">
    <source>
        <dbReference type="ARBA" id="ARBA00004173"/>
    </source>
</evidence>
<dbReference type="Gene3D" id="1.10.10.140">
    <property type="entry name" value="Cytochrome c oxidase, subunit VIb"/>
    <property type="match status" value="1"/>
</dbReference>
<dbReference type="PANTHER" id="PTHR11387">
    <property type="entry name" value="CYTOCHROME C OXIDASE SUBUNIT 6B"/>
    <property type="match status" value="1"/>
</dbReference>
<dbReference type="GO" id="GO:0045277">
    <property type="term" value="C:respiratory chain complex IV"/>
    <property type="evidence" value="ECO:0007669"/>
    <property type="project" value="InterPro"/>
</dbReference>
<comment type="caution">
    <text evidence="6">The sequence shown here is derived from an EMBL/GenBank/DDBJ whole genome shotgun (WGS) entry which is preliminary data.</text>
</comment>
<dbReference type="Proteomes" id="UP001174909">
    <property type="component" value="Unassembled WGS sequence"/>
</dbReference>
<dbReference type="CDD" id="cd00926">
    <property type="entry name" value="Cyt_c_Oxidase_VIb"/>
    <property type="match status" value="1"/>
</dbReference>
<protein>
    <recommendedName>
        <fullName evidence="4">Cytochrome c oxidase subunit</fullName>
    </recommendedName>
</protein>
<comment type="function">
    <text evidence="4">Component of the cytochrome c oxidase, the last enzyme in the mitochondrial electron transport chain which drives oxidative phosphorylation.</text>
</comment>
<dbReference type="InterPro" id="IPR036549">
    <property type="entry name" value="CX6/COA6-like_sf"/>
</dbReference>
<comment type="similarity">
    <text evidence="4">Belongs to the cytochrome c oxidase subunit 6B.</text>
</comment>
<name>A0AA35X4V8_GEOBA</name>
<evidence type="ECO:0000313" key="6">
    <source>
        <dbReference type="EMBL" id="CAI8045488.1"/>
    </source>
</evidence>
<gene>
    <name evidence="6" type="ORF">GBAR_LOCUS25168</name>
</gene>
<evidence type="ECO:0000256" key="3">
    <source>
        <dbReference type="ARBA" id="ARBA00023157"/>
    </source>
</evidence>
<accession>A0AA35X4V8</accession>
<evidence type="ECO:0000313" key="7">
    <source>
        <dbReference type="Proteomes" id="UP001174909"/>
    </source>
</evidence>
<dbReference type="SUPFAM" id="SSF47694">
    <property type="entry name" value="Cytochrome c oxidase subunit h"/>
    <property type="match status" value="1"/>
</dbReference>
<evidence type="ECO:0000256" key="2">
    <source>
        <dbReference type="ARBA" id="ARBA00023128"/>
    </source>
</evidence>
<proteinExistence type="inferred from homology"/>
<dbReference type="AlphaFoldDB" id="A0AA35X4V8"/>